<evidence type="ECO:0000313" key="2">
    <source>
        <dbReference type="EMBL" id="PTB37297.1"/>
    </source>
</evidence>
<feature type="compositionally biased region" description="Polar residues" evidence="1">
    <location>
        <begin position="21"/>
        <end position="43"/>
    </location>
</feature>
<accession>A0A2T3YXN6</accession>
<reference evidence="2 3" key="1">
    <citation type="submission" date="2016-07" db="EMBL/GenBank/DDBJ databases">
        <title>Multiple horizontal gene transfer events from other fungi enriched the ability of initially mycotrophic Trichoderma (Ascomycota) to feed on dead plant biomass.</title>
        <authorList>
            <consortium name="DOE Joint Genome Institute"/>
            <person name="Aerts A."/>
            <person name="Atanasova L."/>
            <person name="Chenthamara K."/>
            <person name="Zhang J."/>
            <person name="Grujic M."/>
            <person name="Henrissat B."/>
            <person name="Kuo A."/>
            <person name="Salamov A."/>
            <person name="Lipzen A."/>
            <person name="Labutti K."/>
            <person name="Barry K."/>
            <person name="Miao Y."/>
            <person name="Rahimi M.J."/>
            <person name="Shen Q."/>
            <person name="Grigoriev I.V."/>
            <person name="Kubicek C.P."/>
            <person name="Druzhinina I.S."/>
        </authorList>
    </citation>
    <scope>NUCLEOTIDE SEQUENCE [LARGE SCALE GENOMIC DNA]</scope>
    <source>
        <strain evidence="2 3">CBS 433.97</strain>
    </source>
</reference>
<feature type="compositionally biased region" description="Basic and acidic residues" evidence="1">
    <location>
        <begin position="51"/>
        <end position="62"/>
    </location>
</feature>
<protein>
    <submittedName>
        <fullName evidence="2">Uncharacterized protein</fullName>
    </submittedName>
</protein>
<name>A0A2T3YXN6_TRIA4</name>
<dbReference type="EMBL" id="KZ679268">
    <property type="protein sequence ID" value="PTB37297.1"/>
    <property type="molecule type" value="Genomic_DNA"/>
</dbReference>
<evidence type="ECO:0000313" key="3">
    <source>
        <dbReference type="Proteomes" id="UP000240493"/>
    </source>
</evidence>
<proteinExistence type="predicted"/>
<evidence type="ECO:0000256" key="1">
    <source>
        <dbReference type="SAM" id="MobiDB-lite"/>
    </source>
</evidence>
<organism evidence="2 3">
    <name type="scientific">Trichoderma asperellum (strain ATCC 204424 / CBS 433.97 / NBRC 101777)</name>
    <dbReference type="NCBI Taxonomy" id="1042311"/>
    <lineage>
        <taxon>Eukaryota</taxon>
        <taxon>Fungi</taxon>
        <taxon>Dikarya</taxon>
        <taxon>Ascomycota</taxon>
        <taxon>Pezizomycotina</taxon>
        <taxon>Sordariomycetes</taxon>
        <taxon>Hypocreomycetidae</taxon>
        <taxon>Hypocreales</taxon>
        <taxon>Hypocreaceae</taxon>
        <taxon>Trichoderma</taxon>
    </lineage>
</organism>
<dbReference type="AlphaFoldDB" id="A0A2T3YXN6"/>
<feature type="region of interest" description="Disordered" evidence="1">
    <location>
        <begin position="1"/>
        <end position="79"/>
    </location>
</feature>
<gene>
    <name evidence="2" type="ORF">M441DRAFT_265060</name>
</gene>
<sequence length="93" mass="10500">MEGRKDGTMALRKHDSKRNSKSVVETRNRRWQQNESSRESGSISLAGKQGQSEREAGKRADADADADAETSENKKDALILMIDDERERVRVQP</sequence>
<dbReference type="Proteomes" id="UP000240493">
    <property type="component" value="Unassembled WGS sequence"/>
</dbReference>
<keyword evidence="3" id="KW-1185">Reference proteome</keyword>